<dbReference type="InterPro" id="IPR000515">
    <property type="entry name" value="MetI-like"/>
</dbReference>
<evidence type="ECO:0000256" key="3">
    <source>
        <dbReference type="ARBA" id="ARBA00022475"/>
    </source>
</evidence>
<feature type="transmembrane region" description="Helical" evidence="10">
    <location>
        <begin position="167"/>
        <end position="186"/>
    </location>
</feature>
<evidence type="ECO:0000313" key="12">
    <source>
        <dbReference type="EMBL" id="OFI47576.1"/>
    </source>
</evidence>
<feature type="transmembrane region" description="Helical" evidence="10">
    <location>
        <begin position="273"/>
        <end position="297"/>
    </location>
</feature>
<protein>
    <submittedName>
        <fullName evidence="12">Peptide ABC transporter permease</fullName>
    </submittedName>
</protein>
<dbReference type="AlphaFoldDB" id="A0A9Q5JHU1"/>
<comment type="subcellular location">
    <subcellularLocation>
        <location evidence="1 10">Cell membrane</location>
        <topology evidence="1 10">Multi-pass membrane protein</topology>
    </subcellularLocation>
</comment>
<dbReference type="OrthoDB" id="9797472at2"/>
<evidence type="ECO:0000259" key="11">
    <source>
        <dbReference type="PROSITE" id="PS50928"/>
    </source>
</evidence>
<feature type="transmembrane region" description="Helical" evidence="10">
    <location>
        <begin position="40"/>
        <end position="61"/>
    </location>
</feature>
<feature type="domain" description="ABC transmembrane type-1" evidence="11">
    <location>
        <begin position="105"/>
        <end position="293"/>
    </location>
</feature>
<evidence type="ECO:0000256" key="5">
    <source>
        <dbReference type="ARBA" id="ARBA00022856"/>
    </source>
</evidence>
<dbReference type="InterPro" id="IPR050366">
    <property type="entry name" value="BP-dependent_transpt_permease"/>
</dbReference>
<evidence type="ECO:0000256" key="4">
    <source>
        <dbReference type="ARBA" id="ARBA00022692"/>
    </source>
</evidence>
<dbReference type="Pfam" id="PF12911">
    <property type="entry name" value="OppC_N"/>
    <property type="match status" value="1"/>
</dbReference>
<keyword evidence="13" id="KW-1185">Reference proteome</keyword>
<dbReference type="NCBIfam" id="NF043080">
    <property type="entry name" value="MMSYN1_0166"/>
    <property type="match status" value="1"/>
</dbReference>
<evidence type="ECO:0000256" key="6">
    <source>
        <dbReference type="ARBA" id="ARBA00022927"/>
    </source>
</evidence>
<dbReference type="GO" id="GO:0055085">
    <property type="term" value="P:transmembrane transport"/>
    <property type="evidence" value="ECO:0007669"/>
    <property type="project" value="InterPro"/>
</dbReference>
<keyword evidence="8 10" id="KW-0472">Membrane</keyword>
<dbReference type="InterPro" id="IPR025966">
    <property type="entry name" value="OppC_N"/>
</dbReference>
<dbReference type="SUPFAM" id="SSF161098">
    <property type="entry name" value="MetI-like"/>
    <property type="match status" value="1"/>
</dbReference>
<keyword evidence="4 10" id="KW-0812">Transmembrane</keyword>
<dbReference type="Pfam" id="PF00528">
    <property type="entry name" value="BPD_transp_1"/>
    <property type="match status" value="1"/>
</dbReference>
<sequence>MDKNELFEFVPPRSDESEKISAPMYSYWKSVARKFFSNKAAMVMLVILVILLLMSFIQPLFSGYTVIDAGKIDDFGARYNYPNAKYWFGTDSNGQSLFDAVWAGARTSISISILATLITTFIGVIVGAIWGVSPKIDKFMLEVYNVISNVPTLLILMVFSYAFGQGFWNLLLAMTITTWIGTAYFIRVNVIGLRDREYNIASRTLGTGLWTTISKNILPYLVSIIVTNMAQSLPTFISYEVFLSYLGVGLSSDTPSLGRLIALYTSNITDHAYLFWIPVTILGLVTISLYIVGQALADASDPRTHM</sequence>
<organism evidence="12 13">
    <name type="scientific">Floricoccus penangensis</name>
    <dbReference type="NCBI Taxonomy" id="1859475"/>
    <lineage>
        <taxon>Bacteria</taxon>
        <taxon>Bacillati</taxon>
        <taxon>Bacillota</taxon>
        <taxon>Bacilli</taxon>
        <taxon>Lactobacillales</taxon>
        <taxon>Streptococcaceae</taxon>
        <taxon>Floricoccus</taxon>
    </lineage>
</organism>
<reference evidence="13" key="1">
    <citation type="submission" date="2016-09" db="EMBL/GenBank/DDBJ databases">
        <title>Draft genome sequence of a novel species of the family Streptococcaceae isolated from flowers.</title>
        <authorList>
            <person name="Chuah L.-O."/>
            <person name="Yap K.-P."/>
            <person name="Thong K.L."/>
            <person name="Liong M.T."/>
            <person name="Ahmad R."/>
            <person name="Rusul G."/>
        </authorList>
    </citation>
    <scope>NUCLEOTIDE SEQUENCE [LARGE SCALE GENOMIC DNA]</scope>
    <source>
        <strain evidence="13">HibF3</strain>
    </source>
</reference>
<proteinExistence type="inferred from homology"/>
<comment type="caution">
    <text evidence="12">The sequence shown here is derived from an EMBL/GenBank/DDBJ whole genome shotgun (WGS) entry which is preliminary data.</text>
</comment>
<dbReference type="GO" id="GO:0015833">
    <property type="term" value="P:peptide transport"/>
    <property type="evidence" value="ECO:0007669"/>
    <property type="project" value="UniProtKB-KW"/>
</dbReference>
<keyword evidence="7 10" id="KW-1133">Transmembrane helix</keyword>
<evidence type="ECO:0000256" key="8">
    <source>
        <dbReference type="ARBA" id="ARBA00023136"/>
    </source>
</evidence>
<gene>
    <name evidence="12" type="ORF">BG262_09640</name>
</gene>
<dbReference type="GO" id="GO:0005886">
    <property type="term" value="C:plasma membrane"/>
    <property type="evidence" value="ECO:0007669"/>
    <property type="project" value="UniProtKB-SubCell"/>
</dbReference>
<feature type="transmembrane region" description="Helical" evidence="10">
    <location>
        <begin position="109"/>
        <end position="131"/>
    </location>
</feature>
<dbReference type="Proteomes" id="UP000177273">
    <property type="component" value="Unassembled WGS sequence"/>
</dbReference>
<dbReference type="PROSITE" id="PS50928">
    <property type="entry name" value="ABC_TM1"/>
    <property type="match status" value="1"/>
</dbReference>
<evidence type="ECO:0000256" key="1">
    <source>
        <dbReference type="ARBA" id="ARBA00004651"/>
    </source>
</evidence>
<dbReference type="PANTHER" id="PTHR43386:SF24">
    <property type="entry name" value="OLIGOPEPTIDE TRANSPORT SYSTEM PERMEASE PROTEIN AMID"/>
    <property type="match status" value="1"/>
</dbReference>
<dbReference type="Gene3D" id="1.10.3720.10">
    <property type="entry name" value="MetI-like"/>
    <property type="match status" value="1"/>
</dbReference>
<dbReference type="InterPro" id="IPR054864">
    <property type="entry name" value="OppC_permease"/>
</dbReference>
<keyword evidence="3" id="KW-1003">Cell membrane</keyword>
<evidence type="ECO:0000256" key="10">
    <source>
        <dbReference type="RuleBase" id="RU363032"/>
    </source>
</evidence>
<dbReference type="InterPro" id="IPR035906">
    <property type="entry name" value="MetI-like_sf"/>
</dbReference>
<dbReference type="PANTHER" id="PTHR43386">
    <property type="entry name" value="OLIGOPEPTIDE TRANSPORT SYSTEM PERMEASE PROTEIN APPC"/>
    <property type="match status" value="1"/>
</dbReference>
<evidence type="ECO:0000256" key="7">
    <source>
        <dbReference type="ARBA" id="ARBA00022989"/>
    </source>
</evidence>
<dbReference type="EMBL" id="MKIQ01000005">
    <property type="protein sequence ID" value="OFI47576.1"/>
    <property type="molecule type" value="Genomic_DNA"/>
</dbReference>
<evidence type="ECO:0000256" key="9">
    <source>
        <dbReference type="ARBA" id="ARBA00024202"/>
    </source>
</evidence>
<feature type="transmembrane region" description="Helical" evidence="10">
    <location>
        <begin position="143"/>
        <end position="161"/>
    </location>
</feature>
<evidence type="ECO:0000256" key="2">
    <source>
        <dbReference type="ARBA" id="ARBA00022448"/>
    </source>
</evidence>
<keyword evidence="2 10" id="KW-0813">Transport</keyword>
<dbReference type="CDD" id="cd06261">
    <property type="entry name" value="TM_PBP2"/>
    <property type="match status" value="1"/>
</dbReference>
<name>A0A9Q5JHU1_9LACT</name>
<keyword evidence="6" id="KW-0653">Protein transport</keyword>
<evidence type="ECO:0000313" key="13">
    <source>
        <dbReference type="Proteomes" id="UP000177273"/>
    </source>
</evidence>
<dbReference type="GO" id="GO:0015031">
    <property type="term" value="P:protein transport"/>
    <property type="evidence" value="ECO:0007669"/>
    <property type="project" value="UniProtKB-KW"/>
</dbReference>
<accession>A0A9Q5JHU1</accession>
<dbReference type="RefSeq" id="WP_070787353.1">
    <property type="nucleotide sequence ID" value="NZ_MKIQ01000005.1"/>
</dbReference>
<keyword evidence="5" id="KW-0571">Peptide transport</keyword>
<comment type="similarity">
    <text evidence="9">Belongs to the binding-protein-dependent transport system permease family. OppBC subfamily.</text>
</comment>